<proteinExistence type="predicted"/>
<dbReference type="InterPro" id="IPR050237">
    <property type="entry name" value="ATP-dep_AMP-bd_enzyme"/>
</dbReference>
<evidence type="ECO:0000313" key="3">
    <source>
        <dbReference type="EMBL" id="ANI93846.1"/>
    </source>
</evidence>
<accession>A0A173LNJ9</accession>
<dbReference type="PANTHER" id="PTHR43767:SF1">
    <property type="entry name" value="NONRIBOSOMAL PEPTIDE SYNTHASE PES1 (EUROFUNG)-RELATED"/>
    <property type="match status" value="1"/>
</dbReference>
<gene>
    <name evidence="3" type="ORF">BJL86_3087</name>
</gene>
<dbReference type="KEGG" id="dtm:BJL86_3087"/>
<reference evidence="3 4" key="1">
    <citation type="submission" date="2016-06" db="EMBL/GenBank/DDBJ databases">
        <title>Complete genome sequence of a saline-alkali tolerant type strain Dietzia timorensis ID05-A0528T.</title>
        <authorList>
            <person name="Wu X."/>
        </authorList>
    </citation>
    <scope>NUCLEOTIDE SEQUENCE [LARGE SCALE GENOMIC DNA]</scope>
    <source>
        <strain evidence="3 4">ID05-A0528</strain>
    </source>
</reference>
<keyword evidence="3" id="KW-0436">Ligase</keyword>
<dbReference type="EMBL" id="CP015961">
    <property type="protein sequence ID" value="ANI93846.1"/>
    <property type="molecule type" value="Genomic_DNA"/>
</dbReference>
<dbReference type="Proteomes" id="UP000186104">
    <property type="component" value="Chromosome"/>
</dbReference>
<evidence type="ECO:0000259" key="2">
    <source>
        <dbReference type="Pfam" id="PF13193"/>
    </source>
</evidence>
<dbReference type="OrthoDB" id="3443462at2"/>
<feature type="domain" description="AMP-dependent synthetase/ligase" evidence="1">
    <location>
        <begin position="9"/>
        <end position="387"/>
    </location>
</feature>
<keyword evidence="4" id="KW-1185">Reference proteome</keyword>
<dbReference type="PROSITE" id="PS00455">
    <property type="entry name" value="AMP_BINDING"/>
    <property type="match status" value="1"/>
</dbReference>
<organism evidence="3 4">
    <name type="scientific">Dietzia timorensis</name>
    <dbReference type="NCBI Taxonomy" id="499555"/>
    <lineage>
        <taxon>Bacteria</taxon>
        <taxon>Bacillati</taxon>
        <taxon>Actinomycetota</taxon>
        <taxon>Actinomycetes</taxon>
        <taxon>Mycobacteriales</taxon>
        <taxon>Dietziaceae</taxon>
        <taxon>Dietzia</taxon>
    </lineage>
</organism>
<dbReference type="Gene3D" id="3.30.300.30">
    <property type="match status" value="1"/>
</dbReference>
<dbReference type="STRING" id="499555.BJL86_3087"/>
<dbReference type="NCBIfam" id="NF005863">
    <property type="entry name" value="PRK07798.1"/>
    <property type="match status" value="1"/>
</dbReference>
<dbReference type="InterPro" id="IPR020845">
    <property type="entry name" value="AMP-binding_CS"/>
</dbReference>
<dbReference type="GO" id="GO:0016878">
    <property type="term" value="F:acid-thiol ligase activity"/>
    <property type="evidence" value="ECO:0007669"/>
    <property type="project" value="UniProtKB-ARBA"/>
</dbReference>
<dbReference type="Pfam" id="PF00501">
    <property type="entry name" value="AMP-binding"/>
    <property type="match status" value="1"/>
</dbReference>
<protein>
    <submittedName>
        <fullName evidence="3">Long-chain-fatty-acid--CoA ligase FadD19</fullName>
    </submittedName>
</protein>
<dbReference type="SUPFAM" id="SSF56801">
    <property type="entry name" value="Acetyl-CoA synthetase-like"/>
    <property type="match status" value="1"/>
</dbReference>
<dbReference type="InterPro" id="IPR042099">
    <property type="entry name" value="ANL_N_sf"/>
</dbReference>
<dbReference type="InterPro" id="IPR045851">
    <property type="entry name" value="AMP-bd_C_sf"/>
</dbReference>
<dbReference type="AlphaFoldDB" id="A0A173LNJ9"/>
<dbReference type="RefSeq" id="WP_067478632.1">
    <property type="nucleotide sequence ID" value="NZ_CP015961.1"/>
</dbReference>
<dbReference type="Pfam" id="PF13193">
    <property type="entry name" value="AMP-binding_C"/>
    <property type="match status" value="1"/>
</dbReference>
<dbReference type="PANTHER" id="PTHR43767">
    <property type="entry name" value="LONG-CHAIN-FATTY-ACID--COA LIGASE"/>
    <property type="match status" value="1"/>
</dbReference>
<dbReference type="InterPro" id="IPR000873">
    <property type="entry name" value="AMP-dep_synth/lig_dom"/>
</dbReference>
<evidence type="ECO:0000259" key="1">
    <source>
        <dbReference type="Pfam" id="PF00501"/>
    </source>
</evidence>
<dbReference type="Gene3D" id="3.40.50.12780">
    <property type="entry name" value="N-terminal domain of ligase-like"/>
    <property type="match status" value="1"/>
</dbReference>
<feature type="domain" description="AMP-binding enzyme C-terminal" evidence="2">
    <location>
        <begin position="448"/>
        <end position="523"/>
    </location>
</feature>
<name>A0A173LNJ9_9ACTN</name>
<evidence type="ECO:0000313" key="4">
    <source>
        <dbReference type="Proteomes" id="UP000186104"/>
    </source>
</evidence>
<sequence length="546" mass="59303">MAFHIADLFEHSVDLVSERVALVQGERQRTYAELDRRANQLAHHLHSAGVRPGDKVALYSRNTIEAIESMLAIYKTRAVMVNINYRYVSSELRHLLSDSEAKVVIAERRYSDVIAETLPETPGVAEVIFVADGTDAPVMTSEAGGVRTADYEQVLDTQSAERDFGERSGDDVYMLYTGGTTGAPKGVMWRHEDVFMVLGGGIDFLTREVVADEWELAKKGADSGPINSHALPPLIHGGAQWAILQALFGGRMSIIEPEFDPHTVWANVTRHKINLMFITGDAMARPLIDAWDPDVYDASSLLYVGSSAALFSPAVKDQWLEAFPNLLLSDNIGSSETGFSGLEKVEKGAGTTGGPRVMIDEETKVIDAEGNPVEPGSGQVGKIARTGHIPLGYWNDEAKTAKTFVTLGGVRYAIPGDDAVVEADGTVTMLGRGSVSINTGGEKVHPEEVEAALKAHPEVFDALVIGIPDERMGNKVAAVVAMRSADAATLAEINEVARERIARYKCPRSIWVTSEIRRSPAGKPNYQWAAELAASREPDDSQEFSR</sequence>
<dbReference type="InterPro" id="IPR025110">
    <property type="entry name" value="AMP-bd_C"/>
</dbReference>